<evidence type="ECO:0000313" key="9">
    <source>
        <dbReference type="Proteomes" id="UP000652761"/>
    </source>
</evidence>
<comment type="similarity">
    <text evidence="2">Belongs to the major facilitator superfamily. Proton-dependent oligopeptide transporter (POT/PTR) (TC 2.A.17) family.</text>
</comment>
<feature type="transmembrane region" description="Helical" evidence="7">
    <location>
        <begin position="360"/>
        <end position="379"/>
    </location>
</feature>
<keyword evidence="4 7" id="KW-1133">Transmembrane helix</keyword>
<feature type="transmembrane region" description="Helical" evidence="7">
    <location>
        <begin position="84"/>
        <end position="108"/>
    </location>
</feature>
<feature type="transmembrane region" description="Helical" evidence="7">
    <location>
        <begin position="400"/>
        <end position="423"/>
    </location>
</feature>
<gene>
    <name evidence="8" type="ORF">Taro_008985</name>
</gene>
<feature type="transmembrane region" description="Helical" evidence="7">
    <location>
        <begin position="114"/>
        <end position="134"/>
    </location>
</feature>
<evidence type="ECO:0000256" key="4">
    <source>
        <dbReference type="ARBA" id="ARBA00022989"/>
    </source>
</evidence>
<comment type="caution">
    <text evidence="8">The sequence shown here is derived from an EMBL/GenBank/DDBJ whole genome shotgun (WGS) entry which is preliminary data.</text>
</comment>
<dbReference type="InterPro" id="IPR036259">
    <property type="entry name" value="MFS_trans_sf"/>
</dbReference>
<reference evidence="8" key="1">
    <citation type="submission" date="2017-07" db="EMBL/GenBank/DDBJ databases">
        <title>Taro Niue Genome Assembly and Annotation.</title>
        <authorList>
            <person name="Atibalentja N."/>
            <person name="Keating K."/>
            <person name="Fields C.J."/>
        </authorList>
    </citation>
    <scope>NUCLEOTIDE SEQUENCE</scope>
    <source>
        <strain evidence="8">Niue_2</strain>
        <tissue evidence="8">Leaf</tissue>
    </source>
</reference>
<organism evidence="8 9">
    <name type="scientific">Colocasia esculenta</name>
    <name type="common">Wild taro</name>
    <name type="synonym">Arum esculentum</name>
    <dbReference type="NCBI Taxonomy" id="4460"/>
    <lineage>
        <taxon>Eukaryota</taxon>
        <taxon>Viridiplantae</taxon>
        <taxon>Streptophyta</taxon>
        <taxon>Embryophyta</taxon>
        <taxon>Tracheophyta</taxon>
        <taxon>Spermatophyta</taxon>
        <taxon>Magnoliopsida</taxon>
        <taxon>Liliopsida</taxon>
        <taxon>Araceae</taxon>
        <taxon>Aroideae</taxon>
        <taxon>Colocasieae</taxon>
        <taxon>Colocasia</taxon>
    </lineage>
</organism>
<comment type="subcellular location">
    <subcellularLocation>
        <location evidence="1">Membrane</location>
        <topology evidence="1">Multi-pass membrane protein</topology>
    </subcellularLocation>
</comment>
<dbReference type="OrthoDB" id="8904098at2759"/>
<dbReference type="Gene3D" id="1.20.1250.20">
    <property type="entry name" value="MFS general substrate transporter like domains"/>
    <property type="match status" value="1"/>
</dbReference>
<evidence type="ECO:0000256" key="7">
    <source>
        <dbReference type="SAM" id="Phobius"/>
    </source>
</evidence>
<accession>A0A843U3S7</accession>
<keyword evidence="3 7" id="KW-0812">Transmembrane</keyword>
<name>A0A843U3S7_COLES</name>
<keyword evidence="9" id="KW-1185">Reference proteome</keyword>
<evidence type="ECO:0008006" key="10">
    <source>
        <dbReference type="Google" id="ProtNLM"/>
    </source>
</evidence>
<dbReference type="GO" id="GO:0022857">
    <property type="term" value="F:transmembrane transporter activity"/>
    <property type="evidence" value="ECO:0007669"/>
    <property type="project" value="InterPro"/>
</dbReference>
<dbReference type="SUPFAM" id="SSF103473">
    <property type="entry name" value="MFS general substrate transporter"/>
    <property type="match status" value="1"/>
</dbReference>
<dbReference type="PANTHER" id="PTHR11654">
    <property type="entry name" value="OLIGOPEPTIDE TRANSPORTER-RELATED"/>
    <property type="match status" value="1"/>
</dbReference>
<protein>
    <recommendedName>
        <fullName evidence="10">Peptide transporter 1</fullName>
    </recommendedName>
</protein>
<dbReference type="Pfam" id="PF00854">
    <property type="entry name" value="PTR2"/>
    <property type="match status" value="1"/>
</dbReference>
<evidence type="ECO:0000313" key="8">
    <source>
        <dbReference type="EMBL" id="MQL76590.1"/>
    </source>
</evidence>
<dbReference type="Proteomes" id="UP000652761">
    <property type="component" value="Unassembled WGS sequence"/>
</dbReference>
<keyword evidence="5 7" id="KW-0472">Membrane</keyword>
<feature type="compositionally biased region" description="Basic and acidic residues" evidence="6">
    <location>
        <begin position="8"/>
        <end position="20"/>
    </location>
</feature>
<dbReference type="AlphaFoldDB" id="A0A843U3S7"/>
<feature type="transmembrane region" description="Helical" evidence="7">
    <location>
        <begin position="238"/>
        <end position="256"/>
    </location>
</feature>
<feature type="transmembrane region" description="Helical" evidence="7">
    <location>
        <begin position="443"/>
        <end position="462"/>
    </location>
</feature>
<evidence type="ECO:0000256" key="3">
    <source>
        <dbReference type="ARBA" id="ARBA00022692"/>
    </source>
</evidence>
<dbReference type="EMBL" id="NMUH01000307">
    <property type="protein sequence ID" value="MQL76590.1"/>
    <property type="molecule type" value="Genomic_DNA"/>
</dbReference>
<feature type="transmembrane region" description="Helical" evidence="7">
    <location>
        <begin position="276"/>
        <end position="296"/>
    </location>
</feature>
<evidence type="ECO:0000256" key="1">
    <source>
        <dbReference type="ARBA" id="ARBA00004141"/>
    </source>
</evidence>
<sequence length="472" mass="52781">MEDINDQYTKDGTVDKHGNPADKTKTGNWKTCPYILGNECCERLAYYGMSTNLVNYLKERLNQGNARAANNVTNWSGTCYIMPLIGAFIADAYLGRYCTISSFMMIYVTMNVGWGWGFGIPAVAMAIAVAFFFAGSPRYRHQKPGGSPLARIAQVLVASIRKFNVKVPSDKSLLYEVGDKESAIEGSRKLGHTEQFSFLDKAAVDTRVAGEDFKGPAVDPWWLCTVTQVEELKAIVRLLPIWASGIIFSTVYSQMSTMFVLQGNTLDPHMGPHFEIPSASLSIFDTLSVIAWVPFYDRVIVPLARRATGNDRGFTQLTRMGIGLVISIFAMVAAGVLELVRLRMVREHNYYDLKQLPLSIFWQVPQYFIVGAAEVFTFIGQLEFFYDQAPDAMRSMCSALSLTTVALGNYLSTLLVTIVTHATTRGGKLGWIPDNLNRGHLDYFYWLLAILSVINFGVYLLIAKWYTYKKTT</sequence>
<feature type="transmembrane region" description="Helical" evidence="7">
    <location>
        <begin position="317"/>
        <end position="340"/>
    </location>
</feature>
<evidence type="ECO:0000256" key="6">
    <source>
        <dbReference type="SAM" id="MobiDB-lite"/>
    </source>
</evidence>
<dbReference type="GO" id="GO:0016020">
    <property type="term" value="C:membrane"/>
    <property type="evidence" value="ECO:0007669"/>
    <property type="project" value="UniProtKB-SubCell"/>
</dbReference>
<evidence type="ECO:0000256" key="2">
    <source>
        <dbReference type="ARBA" id="ARBA00005982"/>
    </source>
</evidence>
<proteinExistence type="inferred from homology"/>
<feature type="region of interest" description="Disordered" evidence="6">
    <location>
        <begin position="1"/>
        <end position="20"/>
    </location>
</feature>
<evidence type="ECO:0000256" key="5">
    <source>
        <dbReference type="ARBA" id="ARBA00023136"/>
    </source>
</evidence>
<dbReference type="InterPro" id="IPR000109">
    <property type="entry name" value="POT_fam"/>
</dbReference>